<dbReference type="Proteomes" id="UP001222027">
    <property type="component" value="Unassembled WGS sequence"/>
</dbReference>
<organism evidence="2 3">
    <name type="scientific">Ensete ventricosum</name>
    <name type="common">Abyssinian banana</name>
    <name type="synonym">Musa ensete</name>
    <dbReference type="NCBI Taxonomy" id="4639"/>
    <lineage>
        <taxon>Eukaryota</taxon>
        <taxon>Viridiplantae</taxon>
        <taxon>Streptophyta</taxon>
        <taxon>Embryophyta</taxon>
        <taxon>Tracheophyta</taxon>
        <taxon>Spermatophyta</taxon>
        <taxon>Magnoliopsida</taxon>
        <taxon>Liliopsida</taxon>
        <taxon>Zingiberales</taxon>
        <taxon>Musaceae</taxon>
        <taxon>Ensete</taxon>
    </lineage>
</organism>
<proteinExistence type="predicted"/>
<feature type="region of interest" description="Disordered" evidence="1">
    <location>
        <begin position="1"/>
        <end position="22"/>
    </location>
</feature>
<protein>
    <submittedName>
        <fullName evidence="2">Uncharacterized protein</fullName>
    </submittedName>
</protein>
<accession>A0AAV8Q7N4</accession>
<keyword evidence="3" id="KW-1185">Reference proteome</keyword>
<evidence type="ECO:0000313" key="3">
    <source>
        <dbReference type="Proteomes" id="UP001222027"/>
    </source>
</evidence>
<evidence type="ECO:0000256" key="1">
    <source>
        <dbReference type="SAM" id="MobiDB-lite"/>
    </source>
</evidence>
<gene>
    <name evidence="2" type="ORF">OPV22_025529</name>
</gene>
<dbReference type="AlphaFoldDB" id="A0AAV8Q7N4"/>
<reference evidence="2 3" key="1">
    <citation type="submission" date="2022-12" db="EMBL/GenBank/DDBJ databases">
        <title>Chromosome-scale assembly of the Ensete ventricosum genome.</title>
        <authorList>
            <person name="Dussert Y."/>
            <person name="Stocks J."/>
            <person name="Wendawek A."/>
            <person name="Woldeyes F."/>
            <person name="Nichols R.A."/>
            <person name="Borrell J.S."/>
        </authorList>
    </citation>
    <scope>NUCLEOTIDE SEQUENCE [LARGE SCALE GENOMIC DNA]</scope>
    <source>
        <strain evidence="3">cv. Maze</strain>
        <tissue evidence="2">Seeds</tissue>
    </source>
</reference>
<evidence type="ECO:0000313" key="2">
    <source>
        <dbReference type="EMBL" id="KAJ8471186.1"/>
    </source>
</evidence>
<dbReference type="EMBL" id="JAQQAF010000007">
    <property type="protein sequence ID" value="KAJ8471186.1"/>
    <property type="molecule type" value="Genomic_DNA"/>
</dbReference>
<comment type="caution">
    <text evidence="2">The sequence shown here is derived from an EMBL/GenBank/DDBJ whole genome shotgun (WGS) entry which is preliminary data.</text>
</comment>
<name>A0AAV8Q7N4_ENSVE</name>
<sequence length="97" mass="10976">MRVEQGGSDQNNCHPSSSLSSPLLPRRLHRIDLLPRHRLPVPVISVGNLTWGRQWVDAHGGIHRPCLRQSRNTASHPRQGNHDQELYVIMCCISVDL</sequence>